<evidence type="ECO:0000256" key="8">
    <source>
        <dbReference type="ARBA" id="ARBA00023136"/>
    </source>
</evidence>
<feature type="transmembrane region" description="Helical" evidence="9">
    <location>
        <begin position="526"/>
        <end position="545"/>
    </location>
</feature>
<gene>
    <name evidence="10" type="ORF">SAMN05720469_1324</name>
</gene>
<comment type="similarity">
    <text evidence="2">Belongs to the outer membrane factor (OMF) (TC 1.B.17) family.</text>
</comment>
<evidence type="ECO:0000256" key="7">
    <source>
        <dbReference type="ARBA" id="ARBA00022989"/>
    </source>
</evidence>
<dbReference type="GO" id="GO:0005886">
    <property type="term" value="C:plasma membrane"/>
    <property type="evidence" value="ECO:0007669"/>
    <property type="project" value="UniProtKB-SubCell"/>
</dbReference>
<dbReference type="InterPro" id="IPR003423">
    <property type="entry name" value="OMP_efflux"/>
</dbReference>
<reference evidence="11" key="1">
    <citation type="submission" date="2016-11" db="EMBL/GenBank/DDBJ databases">
        <authorList>
            <person name="Varghese N."/>
            <person name="Submissions S."/>
        </authorList>
    </citation>
    <scope>NUCLEOTIDE SEQUENCE [LARGE SCALE GENOMIC DNA]</scope>
    <source>
        <strain evidence="11">UWOS</strain>
    </source>
</reference>
<dbReference type="SUPFAM" id="SSF82866">
    <property type="entry name" value="Multidrug efflux transporter AcrB transmembrane domain"/>
    <property type="match status" value="2"/>
</dbReference>
<dbReference type="RefSeq" id="WP_083545876.1">
    <property type="nucleotide sequence ID" value="NZ_FRAW01000032.1"/>
</dbReference>
<dbReference type="InterPro" id="IPR027463">
    <property type="entry name" value="AcrB_DN_DC_subdom"/>
</dbReference>
<dbReference type="GO" id="GO:0042910">
    <property type="term" value="F:xenobiotic transmembrane transporter activity"/>
    <property type="evidence" value="ECO:0007669"/>
    <property type="project" value="TreeGrafter"/>
</dbReference>
<keyword evidence="4" id="KW-1003">Cell membrane</keyword>
<dbReference type="SUPFAM" id="SSF82714">
    <property type="entry name" value="Multidrug efflux transporter AcrB TolC docking domain, DN and DC subdomains"/>
    <property type="match status" value="2"/>
</dbReference>
<dbReference type="Gene3D" id="3.30.70.1320">
    <property type="entry name" value="Multidrug efflux transporter AcrB pore domain like"/>
    <property type="match status" value="1"/>
</dbReference>
<keyword evidence="3" id="KW-0813">Transport</keyword>
<feature type="transmembrane region" description="Helical" evidence="9">
    <location>
        <begin position="431"/>
        <end position="451"/>
    </location>
</feature>
<dbReference type="Gene3D" id="3.30.2090.10">
    <property type="entry name" value="Multidrug efflux transporter AcrB TolC docking domain, DN and DC subdomains"/>
    <property type="match status" value="2"/>
</dbReference>
<dbReference type="InterPro" id="IPR001036">
    <property type="entry name" value="Acrflvin-R"/>
</dbReference>
<evidence type="ECO:0000256" key="9">
    <source>
        <dbReference type="SAM" id="Phobius"/>
    </source>
</evidence>
<proteinExistence type="inferred from homology"/>
<dbReference type="EMBL" id="FRAW01000032">
    <property type="protein sequence ID" value="SHL06268.1"/>
    <property type="molecule type" value="Genomic_DNA"/>
</dbReference>
<keyword evidence="6 9" id="KW-0812">Transmembrane</keyword>
<feature type="transmembrane region" description="Helical" evidence="9">
    <location>
        <begin position="849"/>
        <end position="869"/>
    </location>
</feature>
<evidence type="ECO:0000256" key="5">
    <source>
        <dbReference type="ARBA" id="ARBA00022519"/>
    </source>
</evidence>
<evidence type="ECO:0000313" key="11">
    <source>
        <dbReference type="Proteomes" id="UP000184275"/>
    </source>
</evidence>
<dbReference type="PANTHER" id="PTHR32063">
    <property type="match status" value="1"/>
</dbReference>
<organism evidence="10 11">
    <name type="scientific">Fibrobacter intestinalis</name>
    <dbReference type="NCBI Taxonomy" id="28122"/>
    <lineage>
        <taxon>Bacteria</taxon>
        <taxon>Pseudomonadati</taxon>
        <taxon>Fibrobacterota</taxon>
        <taxon>Fibrobacteria</taxon>
        <taxon>Fibrobacterales</taxon>
        <taxon>Fibrobacteraceae</taxon>
        <taxon>Fibrobacter</taxon>
    </lineage>
</organism>
<keyword evidence="7 9" id="KW-1133">Transmembrane helix</keyword>
<evidence type="ECO:0000256" key="2">
    <source>
        <dbReference type="ARBA" id="ARBA00007613"/>
    </source>
</evidence>
<feature type="transmembrane region" description="Helical" evidence="9">
    <location>
        <begin position="947"/>
        <end position="969"/>
    </location>
</feature>
<dbReference type="SUPFAM" id="SSF82693">
    <property type="entry name" value="Multidrug efflux transporter AcrB pore domain, PN1, PN2, PC1 and PC2 subdomains"/>
    <property type="match status" value="4"/>
</dbReference>
<feature type="transmembrane region" description="Helical" evidence="9">
    <location>
        <begin position="334"/>
        <end position="353"/>
    </location>
</feature>
<keyword evidence="11" id="KW-1185">Reference proteome</keyword>
<dbReference type="Gene3D" id="1.20.1600.10">
    <property type="entry name" value="Outer membrane efflux proteins (OEP)"/>
    <property type="match status" value="1"/>
</dbReference>
<evidence type="ECO:0000256" key="3">
    <source>
        <dbReference type="ARBA" id="ARBA00022448"/>
    </source>
</evidence>
<name>A0A1M6XK44_9BACT</name>
<comment type="subcellular location">
    <subcellularLocation>
        <location evidence="1">Cell inner membrane</location>
        <topology evidence="1">Multi-pass membrane protein</topology>
    </subcellularLocation>
</comment>
<feature type="transmembrane region" description="Helical" evidence="9">
    <location>
        <begin position="1024"/>
        <end position="1044"/>
    </location>
</feature>
<dbReference type="FunFam" id="1.20.1640.10:FF:000001">
    <property type="entry name" value="Efflux pump membrane transporter"/>
    <property type="match status" value="1"/>
</dbReference>
<evidence type="ECO:0000256" key="6">
    <source>
        <dbReference type="ARBA" id="ARBA00022692"/>
    </source>
</evidence>
<evidence type="ECO:0000256" key="1">
    <source>
        <dbReference type="ARBA" id="ARBA00004429"/>
    </source>
</evidence>
<dbReference type="PRINTS" id="PR00702">
    <property type="entry name" value="ACRIFLAVINRP"/>
</dbReference>
<dbReference type="Gene3D" id="3.30.70.1440">
    <property type="entry name" value="Multidrug efflux transporter AcrB pore domain"/>
    <property type="match status" value="1"/>
</dbReference>
<evidence type="ECO:0000313" key="10">
    <source>
        <dbReference type="EMBL" id="SHL06268.1"/>
    </source>
</evidence>
<dbReference type="Gene3D" id="3.30.70.1430">
    <property type="entry name" value="Multidrug efflux transporter AcrB pore domain"/>
    <property type="match status" value="2"/>
</dbReference>
<dbReference type="SUPFAM" id="SSF56954">
    <property type="entry name" value="Outer membrane efflux proteins (OEP)"/>
    <property type="match status" value="1"/>
</dbReference>
<feature type="transmembrane region" description="Helical" evidence="9">
    <location>
        <begin position="463"/>
        <end position="486"/>
    </location>
</feature>
<dbReference type="GO" id="GO:0015562">
    <property type="term" value="F:efflux transmembrane transporter activity"/>
    <property type="evidence" value="ECO:0007669"/>
    <property type="project" value="InterPro"/>
</dbReference>
<feature type="transmembrane region" description="Helical" evidence="9">
    <location>
        <begin position="386"/>
        <end position="411"/>
    </location>
</feature>
<feature type="transmembrane region" description="Helical" evidence="9">
    <location>
        <begin position="360"/>
        <end position="380"/>
    </location>
</feature>
<feature type="transmembrane region" description="Helical" evidence="9">
    <location>
        <begin position="902"/>
        <end position="926"/>
    </location>
</feature>
<dbReference type="Gene3D" id="1.20.1640.10">
    <property type="entry name" value="Multidrug efflux transporter AcrB transmembrane domain"/>
    <property type="match status" value="2"/>
</dbReference>
<feature type="transmembrane region" description="Helical" evidence="9">
    <location>
        <begin position="876"/>
        <end position="896"/>
    </location>
</feature>
<accession>A0A1M6XK44</accession>
<dbReference type="Proteomes" id="UP000184275">
    <property type="component" value="Unassembled WGS sequence"/>
</dbReference>
<dbReference type="Pfam" id="PF02321">
    <property type="entry name" value="OEP"/>
    <property type="match status" value="2"/>
</dbReference>
<keyword evidence="5" id="KW-0997">Cell inner membrane</keyword>
<dbReference type="PANTHER" id="PTHR32063:SF28">
    <property type="entry name" value="BLR2861 PROTEIN"/>
    <property type="match status" value="1"/>
</dbReference>
<sequence>MSFSTLSIRRPVLMTVLALGIVLVGAFGAMNLGIREYPNVDSPIITVRTTYTGANAAVVESEVTEIIEASVNSAAGIKSLTSTSSDGSSTIRAEFEVGTDLEAAANDIRDRVSRVTRRLPDAADAPVVYKSDSDSDPILIVSLLSDTRDAMELSEIATNVVKEKLQTIAGVSEVSLWGARTPVVRLWLDPLRMKALGVTPSDVSQAISRENEELPAGKIEGQTMDLSIRTLGRLEKPAEFNSIPIKTASDGSIVRLSDVATIHYEPKDTRTGFKRNGKNTIAVALIAQPGSNHVSIADDFYKRVEELRRDMPSDVKIVSGMDSSINIRSSIREVIETIFISFLLVVAVIFFFLREARTTLIPMIVIPVSIVGSFFVLYLFGFSINVLTLLAMVLAIGLVVDDAIVIVENIYQKIEHKMSPKQAAVAGINEIFFAVIATSVVLMAVFVPMLALGGMTGLLFREFVAVMIGTVVISTFCALTLTPMLCSKVLRVQKKGLLYEKTEPIFVWLNDLYNTLLNGFLRVRGLIFVIIALLLGAAYFCFNNLSSEMAPQEDSNMFMVNISAPEGTGLGQTKKMTEAFVEEMTALMDSSEYEEIQAGARSGGSSMIRVTLSSDKSKRRSQSEIARSVQILGASYPDLRVMVFEPQSISTGRGGLPVQFVLQAGNIETLRDLLPVFTAEAEKSDVFSVVNANLKFTKPELHVQINRDKAHDQNVSVDDIAKAVALSMGDQTYGEFYQDGRQYDVIGAVPYEYRSEPMNLEELSVRNGAGEMLSVSNFVSYVEKSASPSLPRYNRFSAATISAGLMPGKTIGDGVAEMRRIAKKVIPDSLNIQTELAGTSKEYEESSSGLYIVFLLALACIFLVLAGQFESYRSPFVTFFTVPLAIAGAIISLYLFGQTLNIFSEIALILLLGLVTKNGILIVEFANQIMARTGCSRLAAAKKSARLRFRPILMTSLSTVLGAVPLIMTGTPSRVAMGVTIVCGLTFATFLTLFVVPAAYSFFAGKPVEKANAQNGKGCLAKSPALSLLLGAFLILPVKSFAGLSPEEAVRTALEKNTGVLISEENVKNAEVAQKSARKGLLPTLDLSLSRYYTYGDSYSKTQAGVATDIDDNLGRSDAFQIAVNYTVFDGFRDISSYKSSKAQIESSRAAFRAEREALAAKVLNAYFEAVHAKSASALSDSNLQVSRARRELFQNKLDAGSVTRLDYLSAEMDFKSDSAANLSTKSQLASAIRSLDELLGGNVISDARDLPDSVAVERNLYWLTPEGLLEAKQRAVENNAELAAARAQMNYAQIHRQGSSSSLYPKLNLQGSWNATASEADKGNPEKSNSQYFRIGADLTWNLFNGFADNATVETAKIAERSAELQVENVRLNVETNVANAVESHSRALESLEVAEGNDSLARELLQLGEERLKAGRITAFEFRETQSQWRSVREALLSAAVTARKAQIQVELLTGEILK</sequence>
<protein>
    <submittedName>
        <fullName evidence="10">Hydrophobe/amphiphile efflux-1 (HAE1) family protein</fullName>
    </submittedName>
</protein>
<feature type="transmembrane region" description="Helical" evidence="9">
    <location>
        <begin position="975"/>
        <end position="1003"/>
    </location>
</feature>
<dbReference type="Pfam" id="PF00873">
    <property type="entry name" value="ACR_tran"/>
    <property type="match status" value="1"/>
</dbReference>
<keyword evidence="8 9" id="KW-0472">Membrane</keyword>
<evidence type="ECO:0000256" key="4">
    <source>
        <dbReference type="ARBA" id="ARBA00022475"/>
    </source>
</evidence>